<dbReference type="Pfam" id="PF00326">
    <property type="entry name" value="Peptidase_S9"/>
    <property type="match status" value="1"/>
</dbReference>
<dbReference type="PANTHER" id="PTHR43037:SF1">
    <property type="entry name" value="BLL1128 PROTEIN"/>
    <property type="match status" value="1"/>
</dbReference>
<gene>
    <name evidence="3" type="ORF">METZ01_LOCUS294537</name>
</gene>
<feature type="non-terminal residue" evidence="3">
    <location>
        <position position="191"/>
    </location>
</feature>
<protein>
    <recommendedName>
        <fullName evidence="2">Peptidase S9 prolyl oligopeptidase catalytic domain-containing protein</fullName>
    </recommendedName>
</protein>
<dbReference type="AlphaFoldDB" id="A0A382LYR4"/>
<accession>A0A382LYR4</accession>
<reference evidence="3" key="1">
    <citation type="submission" date="2018-05" db="EMBL/GenBank/DDBJ databases">
        <authorList>
            <person name="Lanie J.A."/>
            <person name="Ng W.-L."/>
            <person name="Kazmierczak K.M."/>
            <person name="Andrzejewski T.M."/>
            <person name="Davidsen T.M."/>
            <person name="Wayne K.J."/>
            <person name="Tettelin H."/>
            <person name="Glass J.I."/>
            <person name="Rusch D."/>
            <person name="Podicherti R."/>
            <person name="Tsui H.-C.T."/>
            <person name="Winkler M.E."/>
        </authorList>
    </citation>
    <scope>NUCLEOTIDE SEQUENCE</scope>
</reference>
<keyword evidence="1" id="KW-0732">Signal</keyword>
<dbReference type="SUPFAM" id="SSF53474">
    <property type="entry name" value="alpha/beta-Hydrolases"/>
    <property type="match status" value="1"/>
</dbReference>
<dbReference type="InterPro" id="IPR001375">
    <property type="entry name" value="Peptidase_S9_cat"/>
</dbReference>
<dbReference type="EMBL" id="UINC01090068">
    <property type="protein sequence ID" value="SVC41683.1"/>
    <property type="molecule type" value="Genomic_DNA"/>
</dbReference>
<feature type="domain" description="Peptidase S9 prolyl oligopeptidase catalytic" evidence="2">
    <location>
        <begin position="130"/>
        <end position="186"/>
    </location>
</feature>
<sequence>MNAYTATLNQTRSTVIEIDAPKIQLMFRLAITALALVFPSQVIAAESKPGRQIAHELKVKVAGKETKVGYWLFLPKSYDSKKSWPLMLFLHGAGERGSNLDQVKKWGPPKRVVEEKDFPFVVISPQCPKNKRWNPTQLHSLVEHVAASHKIDRSRMYCTGLSMGGYGTWAMIAKYPKLFAAVVPICGGGDS</sequence>
<dbReference type="GO" id="GO:0006508">
    <property type="term" value="P:proteolysis"/>
    <property type="evidence" value="ECO:0007669"/>
    <property type="project" value="InterPro"/>
</dbReference>
<evidence type="ECO:0000256" key="1">
    <source>
        <dbReference type="ARBA" id="ARBA00022729"/>
    </source>
</evidence>
<evidence type="ECO:0000259" key="2">
    <source>
        <dbReference type="Pfam" id="PF00326"/>
    </source>
</evidence>
<organism evidence="3">
    <name type="scientific">marine metagenome</name>
    <dbReference type="NCBI Taxonomy" id="408172"/>
    <lineage>
        <taxon>unclassified sequences</taxon>
        <taxon>metagenomes</taxon>
        <taxon>ecological metagenomes</taxon>
    </lineage>
</organism>
<name>A0A382LYR4_9ZZZZ</name>
<dbReference type="InterPro" id="IPR029058">
    <property type="entry name" value="AB_hydrolase_fold"/>
</dbReference>
<dbReference type="InterPro" id="IPR050955">
    <property type="entry name" value="Plant_Biomass_Hydrol_Est"/>
</dbReference>
<dbReference type="PANTHER" id="PTHR43037">
    <property type="entry name" value="UNNAMED PRODUCT-RELATED"/>
    <property type="match status" value="1"/>
</dbReference>
<evidence type="ECO:0000313" key="3">
    <source>
        <dbReference type="EMBL" id="SVC41683.1"/>
    </source>
</evidence>
<proteinExistence type="predicted"/>
<dbReference type="GO" id="GO:0008236">
    <property type="term" value="F:serine-type peptidase activity"/>
    <property type="evidence" value="ECO:0007669"/>
    <property type="project" value="InterPro"/>
</dbReference>
<dbReference type="Gene3D" id="3.40.50.1820">
    <property type="entry name" value="alpha/beta hydrolase"/>
    <property type="match status" value="1"/>
</dbReference>